<dbReference type="Pfam" id="PF03372">
    <property type="entry name" value="Exo_endo_phos"/>
    <property type="match status" value="1"/>
</dbReference>
<accession>A0A6A4VCL8</accession>
<evidence type="ECO:0000259" key="1">
    <source>
        <dbReference type="Pfam" id="PF03372"/>
    </source>
</evidence>
<dbReference type="SUPFAM" id="SSF56219">
    <property type="entry name" value="DNase I-like"/>
    <property type="match status" value="1"/>
</dbReference>
<protein>
    <recommendedName>
        <fullName evidence="1">Endonuclease/exonuclease/phosphatase domain-containing protein</fullName>
    </recommendedName>
</protein>
<keyword evidence="3" id="KW-1185">Reference proteome</keyword>
<dbReference type="OrthoDB" id="6382096at2759"/>
<gene>
    <name evidence="2" type="ORF">FJT64_014208</name>
</gene>
<dbReference type="GO" id="GO:0003824">
    <property type="term" value="F:catalytic activity"/>
    <property type="evidence" value="ECO:0007669"/>
    <property type="project" value="InterPro"/>
</dbReference>
<name>A0A6A4VCL8_AMPAM</name>
<dbReference type="PANTHER" id="PTHR47510:SF3">
    <property type="entry name" value="ENDO_EXONUCLEASE_PHOSPHATASE DOMAIN-CONTAINING PROTEIN"/>
    <property type="match status" value="1"/>
</dbReference>
<comment type="caution">
    <text evidence="2">The sequence shown here is derived from an EMBL/GenBank/DDBJ whole genome shotgun (WGS) entry which is preliminary data.</text>
</comment>
<organism evidence="2 3">
    <name type="scientific">Amphibalanus amphitrite</name>
    <name type="common">Striped barnacle</name>
    <name type="synonym">Balanus amphitrite</name>
    <dbReference type="NCBI Taxonomy" id="1232801"/>
    <lineage>
        <taxon>Eukaryota</taxon>
        <taxon>Metazoa</taxon>
        <taxon>Ecdysozoa</taxon>
        <taxon>Arthropoda</taxon>
        <taxon>Crustacea</taxon>
        <taxon>Multicrustacea</taxon>
        <taxon>Cirripedia</taxon>
        <taxon>Thoracica</taxon>
        <taxon>Thoracicalcarea</taxon>
        <taxon>Balanomorpha</taxon>
        <taxon>Balanoidea</taxon>
        <taxon>Balanidae</taxon>
        <taxon>Amphibalaninae</taxon>
        <taxon>Amphibalanus</taxon>
    </lineage>
</organism>
<dbReference type="PANTHER" id="PTHR47510">
    <property type="entry name" value="REVERSE TRANSCRIPTASE DOMAIN-CONTAINING PROTEIN"/>
    <property type="match status" value="1"/>
</dbReference>
<dbReference type="AlphaFoldDB" id="A0A6A4VCL8"/>
<dbReference type="Gene3D" id="3.60.10.10">
    <property type="entry name" value="Endonuclease/exonuclease/phosphatase"/>
    <property type="match status" value="1"/>
</dbReference>
<dbReference type="Proteomes" id="UP000440578">
    <property type="component" value="Unassembled WGS sequence"/>
</dbReference>
<dbReference type="InterPro" id="IPR036691">
    <property type="entry name" value="Endo/exonu/phosph_ase_sf"/>
</dbReference>
<proteinExistence type="predicted"/>
<sequence>MDRTEYEDQPQALAQVVAWHRSFYGHTKKDSMETWLSPQISDQFLAFPGYSVLRQDREGRRGGGVAILCRSEIEAQRMSMPAGGALETLWASVSWRGGRPTTVGVVYRPPDSPEASSLEHLQEQLRAARCLGRPVFLLGDINLNVLDAASPRICRYNSLLSELGLVQLVNQPTHLHPVPTALDHVLTDQRDPVPEVEVLPVAISDHQPVIVTARLGRVRRPPEWRTARPWRRCDWDAVCLEFLGADWSAVDGATDVNVCVREFMTIWNSVFDRLCPARRVRVSRPDCPWLADDPALRALMSERDAARDTWICLRSPESKADYLRLRNSVKSQLIKARRDFFCDELASGDRRDFWTRFRRISATRRPRPAAAADAPEQAAAWADELNRHFATVGSRIADELRQVATEGRHAQRPPTVCSTSFQLQPATLPELCERDGEAEVTGQWQ</sequence>
<evidence type="ECO:0000313" key="2">
    <source>
        <dbReference type="EMBL" id="KAF0287361.1"/>
    </source>
</evidence>
<evidence type="ECO:0000313" key="3">
    <source>
        <dbReference type="Proteomes" id="UP000440578"/>
    </source>
</evidence>
<reference evidence="2 3" key="1">
    <citation type="submission" date="2019-07" db="EMBL/GenBank/DDBJ databases">
        <title>Draft genome assembly of a fouling barnacle, Amphibalanus amphitrite (Darwin, 1854): The first reference genome for Thecostraca.</title>
        <authorList>
            <person name="Kim W."/>
        </authorList>
    </citation>
    <scope>NUCLEOTIDE SEQUENCE [LARGE SCALE GENOMIC DNA]</scope>
    <source>
        <strain evidence="2">SNU_AA5</strain>
        <tissue evidence="2">Soma without cirri and trophi</tissue>
    </source>
</reference>
<dbReference type="EMBL" id="VIIS01002196">
    <property type="protein sequence ID" value="KAF0287361.1"/>
    <property type="molecule type" value="Genomic_DNA"/>
</dbReference>
<dbReference type="InterPro" id="IPR005135">
    <property type="entry name" value="Endo/exonuclease/phosphatase"/>
</dbReference>
<feature type="domain" description="Endonuclease/exonuclease/phosphatase" evidence="1">
    <location>
        <begin position="33"/>
        <end position="206"/>
    </location>
</feature>